<feature type="repeat" description="PPR" evidence="2">
    <location>
        <begin position="77"/>
        <end position="111"/>
    </location>
</feature>
<dbReference type="PANTHER" id="PTHR47926">
    <property type="entry name" value="PENTATRICOPEPTIDE REPEAT-CONTAINING PROTEIN"/>
    <property type="match status" value="1"/>
</dbReference>
<dbReference type="GO" id="GO:0009451">
    <property type="term" value="P:RNA modification"/>
    <property type="evidence" value="ECO:0000318"/>
    <property type="project" value="GO_Central"/>
</dbReference>
<dbReference type="eggNOG" id="KOG4197">
    <property type="taxonomic scope" value="Eukaryota"/>
</dbReference>
<dbReference type="GO" id="GO:0003723">
    <property type="term" value="F:RNA binding"/>
    <property type="evidence" value="ECO:0007669"/>
    <property type="project" value="InterPro"/>
</dbReference>
<gene>
    <name evidence="3" type="ORF">SELMODRAFT_106883</name>
</gene>
<evidence type="ECO:0000256" key="2">
    <source>
        <dbReference type="PROSITE-ProRule" id="PRU00708"/>
    </source>
</evidence>
<dbReference type="InterPro" id="IPR046960">
    <property type="entry name" value="PPR_At4g14850-like_plant"/>
</dbReference>
<dbReference type="Pfam" id="PF13041">
    <property type="entry name" value="PPR_2"/>
    <property type="match status" value="2"/>
</dbReference>
<accession>D8S2L3</accession>
<dbReference type="Gramene" id="EFJ21479">
    <property type="protein sequence ID" value="EFJ21479"/>
    <property type="gene ID" value="SELMODRAFT_106883"/>
</dbReference>
<dbReference type="InterPro" id="IPR011990">
    <property type="entry name" value="TPR-like_helical_dom_sf"/>
</dbReference>
<dbReference type="Pfam" id="PF20431">
    <property type="entry name" value="E_motif"/>
    <property type="match status" value="1"/>
</dbReference>
<dbReference type="PANTHER" id="PTHR47926:SF533">
    <property type="entry name" value="DYW DOMAIN-CONTAINING PROTEIN"/>
    <property type="match status" value="1"/>
</dbReference>
<feature type="repeat" description="PPR" evidence="2">
    <location>
        <begin position="185"/>
        <end position="219"/>
    </location>
</feature>
<dbReference type="FunFam" id="1.25.40.10:FF:000090">
    <property type="entry name" value="Pentatricopeptide repeat-containing protein, chloroplastic"/>
    <property type="match status" value="1"/>
</dbReference>
<keyword evidence="4" id="KW-1185">Reference proteome</keyword>
<dbReference type="Gene3D" id="1.25.40.10">
    <property type="entry name" value="Tetratricopeptide repeat domain"/>
    <property type="match status" value="2"/>
</dbReference>
<protein>
    <recommendedName>
        <fullName evidence="5">Pentacotripeptide-repeat region of PRORP domain-containing protein</fullName>
    </recommendedName>
</protein>
<evidence type="ECO:0008006" key="5">
    <source>
        <dbReference type="Google" id="ProtNLM"/>
    </source>
</evidence>
<name>D8S2L3_SELML</name>
<dbReference type="FunFam" id="1.25.40.10:FF:000285">
    <property type="entry name" value="Pentatricopeptide repeat-containing protein, chloroplastic"/>
    <property type="match status" value="1"/>
</dbReference>
<dbReference type="InParanoid" id="D8S2L3"/>
<dbReference type="OMA" id="DICSEAM"/>
<dbReference type="EMBL" id="GL377599">
    <property type="protein sequence ID" value="EFJ21479.1"/>
    <property type="molecule type" value="Genomic_DNA"/>
</dbReference>
<dbReference type="KEGG" id="smo:SELMODRAFT_106883"/>
<keyword evidence="1" id="KW-0677">Repeat</keyword>
<dbReference type="NCBIfam" id="TIGR00756">
    <property type="entry name" value="PPR"/>
    <property type="match status" value="2"/>
</dbReference>
<evidence type="ECO:0000313" key="3">
    <source>
        <dbReference type="EMBL" id="EFJ21479.1"/>
    </source>
</evidence>
<dbReference type="Proteomes" id="UP000001514">
    <property type="component" value="Unassembled WGS sequence"/>
</dbReference>
<organism evidence="4">
    <name type="scientific">Selaginella moellendorffii</name>
    <name type="common">Spikemoss</name>
    <dbReference type="NCBI Taxonomy" id="88036"/>
    <lineage>
        <taxon>Eukaryota</taxon>
        <taxon>Viridiplantae</taxon>
        <taxon>Streptophyta</taxon>
        <taxon>Embryophyta</taxon>
        <taxon>Tracheophyta</taxon>
        <taxon>Lycopodiopsida</taxon>
        <taxon>Selaginellales</taxon>
        <taxon>Selaginellaceae</taxon>
        <taxon>Selaginella</taxon>
    </lineage>
</organism>
<evidence type="ECO:0000313" key="4">
    <source>
        <dbReference type="Proteomes" id="UP000001514"/>
    </source>
</evidence>
<dbReference type="HOGENOM" id="CLU_002706_0_0_1"/>
<dbReference type="InterPro" id="IPR046848">
    <property type="entry name" value="E_motif"/>
</dbReference>
<reference evidence="3 4" key="1">
    <citation type="journal article" date="2011" name="Science">
        <title>The Selaginella genome identifies genetic changes associated with the evolution of vascular plants.</title>
        <authorList>
            <person name="Banks J.A."/>
            <person name="Nishiyama T."/>
            <person name="Hasebe M."/>
            <person name="Bowman J.L."/>
            <person name="Gribskov M."/>
            <person name="dePamphilis C."/>
            <person name="Albert V.A."/>
            <person name="Aono N."/>
            <person name="Aoyama T."/>
            <person name="Ambrose B.A."/>
            <person name="Ashton N.W."/>
            <person name="Axtell M.J."/>
            <person name="Barker E."/>
            <person name="Barker M.S."/>
            <person name="Bennetzen J.L."/>
            <person name="Bonawitz N.D."/>
            <person name="Chapple C."/>
            <person name="Cheng C."/>
            <person name="Correa L.G."/>
            <person name="Dacre M."/>
            <person name="DeBarry J."/>
            <person name="Dreyer I."/>
            <person name="Elias M."/>
            <person name="Engstrom E.M."/>
            <person name="Estelle M."/>
            <person name="Feng L."/>
            <person name="Finet C."/>
            <person name="Floyd S.K."/>
            <person name="Frommer W.B."/>
            <person name="Fujita T."/>
            <person name="Gramzow L."/>
            <person name="Gutensohn M."/>
            <person name="Harholt J."/>
            <person name="Hattori M."/>
            <person name="Heyl A."/>
            <person name="Hirai T."/>
            <person name="Hiwatashi Y."/>
            <person name="Ishikawa M."/>
            <person name="Iwata M."/>
            <person name="Karol K.G."/>
            <person name="Koehler B."/>
            <person name="Kolukisaoglu U."/>
            <person name="Kubo M."/>
            <person name="Kurata T."/>
            <person name="Lalonde S."/>
            <person name="Li K."/>
            <person name="Li Y."/>
            <person name="Litt A."/>
            <person name="Lyons E."/>
            <person name="Manning G."/>
            <person name="Maruyama T."/>
            <person name="Michael T.P."/>
            <person name="Mikami K."/>
            <person name="Miyazaki S."/>
            <person name="Morinaga S."/>
            <person name="Murata T."/>
            <person name="Mueller-Roeber B."/>
            <person name="Nelson D.R."/>
            <person name="Obara M."/>
            <person name="Oguri Y."/>
            <person name="Olmstead R.G."/>
            <person name="Onodera N."/>
            <person name="Petersen B.L."/>
            <person name="Pils B."/>
            <person name="Prigge M."/>
            <person name="Rensing S.A."/>
            <person name="Riano-Pachon D.M."/>
            <person name="Roberts A.W."/>
            <person name="Sato Y."/>
            <person name="Scheller H.V."/>
            <person name="Schulz B."/>
            <person name="Schulz C."/>
            <person name="Shakirov E.V."/>
            <person name="Shibagaki N."/>
            <person name="Shinohara N."/>
            <person name="Shippen D.E."/>
            <person name="Soerensen I."/>
            <person name="Sotooka R."/>
            <person name="Sugimoto N."/>
            <person name="Sugita M."/>
            <person name="Sumikawa N."/>
            <person name="Tanurdzic M."/>
            <person name="Theissen G."/>
            <person name="Ulvskov P."/>
            <person name="Wakazuki S."/>
            <person name="Weng J.K."/>
            <person name="Willats W.W."/>
            <person name="Wipf D."/>
            <person name="Wolf P.G."/>
            <person name="Yang L."/>
            <person name="Zimmer A.D."/>
            <person name="Zhu Q."/>
            <person name="Mitros T."/>
            <person name="Hellsten U."/>
            <person name="Loque D."/>
            <person name="Otillar R."/>
            <person name="Salamov A."/>
            <person name="Schmutz J."/>
            <person name="Shapiro H."/>
            <person name="Lindquist E."/>
            <person name="Lucas S."/>
            <person name="Rokhsar D."/>
            <person name="Grigoriev I.V."/>
        </authorList>
    </citation>
    <scope>NUCLEOTIDE SEQUENCE [LARGE SCALE GENOMIC DNA]</scope>
</reference>
<proteinExistence type="predicted"/>
<dbReference type="AlphaFoldDB" id="D8S2L3"/>
<evidence type="ECO:0000256" key="1">
    <source>
        <dbReference type="ARBA" id="ARBA00022737"/>
    </source>
</evidence>
<dbReference type="PROSITE" id="PS51375">
    <property type="entry name" value="PPR"/>
    <property type="match status" value="2"/>
</dbReference>
<dbReference type="InterPro" id="IPR002885">
    <property type="entry name" value="PPR_rpt"/>
</dbReference>
<sequence>MDHEGAKPNAQTFIIRIEACSRLGSLDLKDARNIHSLVIHCGYHRHNEILTGLITMFSKCGILDDARRAFESHGERNVVTWTAMIAAYAQKGYLVLGLELFQTMEAEGILPDTAALASGISSCSSLEELRAMHQRLVAGRAIHRKLEGLHDVIFPAVVAALLNLYGRCGSLAEASALFNASHKRTVASWNAMIAAYAQHGHLPESLDLVHQMQLHGSLPDKFTYIEILQACSHSGTRNLGWSYFVRMGMDHGLIPAIEHYVCVVDLLGRIGQLELAERVVKGLPYEPDVAAWNSLLGSCKIQGDMPRAQDTVGAVLKLQAESAAPYVLLANLYAAARRWEDVAMVRKAMADRGIRKPTGRSFQCV</sequence>